<keyword evidence="4" id="KW-1185">Reference proteome</keyword>
<feature type="compositionally biased region" description="Basic and acidic residues" evidence="1">
    <location>
        <begin position="1"/>
        <end position="18"/>
    </location>
</feature>
<dbReference type="InterPro" id="IPR007048">
    <property type="entry name" value="IraD/Gp25-like"/>
</dbReference>
<dbReference type="OrthoDB" id="119583at2"/>
<accession>A0A8T6ZFC5</accession>
<dbReference type="Proteomes" id="UP000030460">
    <property type="component" value="Unassembled WGS sequence"/>
</dbReference>
<reference evidence="3" key="2">
    <citation type="submission" date="2020-04" db="EMBL/GenBank/DDBJ databases">
        <authorList>
            <person name="Alexandrino P."/>
            <person name="Mendonca T."/>
            <person name="Guaman L."/>
            <person name="Cherix J."/>
            <person name="Lozano-Sakalauskas G."/>
            <person name="Fujita A."/>
            <person name="Filho E.R."/>
            <person name="Long P."/>
            <person name="Padilla G."/>
            <person name="Taciro M.K."/>
            <person name="Gomez J.G."/>
            <person name="Silva L.F."/>
            <person name="Torres M."/>
        </authorList>
    </citation>
    <scope>NUCLEOTIDE SEQUENCE</scope>
    <source>
        <strain evidence="3">LMG 19450</strain>
    </source>
</reference>
<reference evidence="3" key="1">
    <citation type="journal article" date="2015" name="Genome Announc.">
        <title>Draft Genome Sequence of the Polyhydroxyalkanoate-Producing Bacterium Burkholderia sacchari LMG 19450 Isolated from Brazilian Sugarcane Plantation Soil.</title>
        <authorList>
            <person name="Alexandrino P.M."/>
            <person name="Mendonca T.T."/>
            <person name="Guaman Bautista L.P."/>
            <person name="Cherix J."/>
            <person name="Lozano-Sakalauskas G.C."/>
            <person name="Fujita A."/>
            <person name="Ramos Filho E."/>
            <person name="Long P."/>
            <person name="Padilla G."/>
            <person name="Taciro M.K."/>
            <person name="Gomez J.G."/>
            <person name="Silva L.F."/>
        </authorList>
    </citation>
    <scope>NUCLEOTIDE SEQUENCE</scope>
    <source>
        <strain evidence="3">LMG 19450</strain>
    </source>
</reference>
<evidence type="ECO:0000313" key="4">
    <source>
        <dbReference type="Proteomes" id="UP000030460"/>
    </source>
</evidence>
<evidence type="ECO:0000313" key="3">
    <source>
        <dbReference type="EMBL" id="NLP62980.1"/>
    </source>
</evidence>
<name>A0A8T6ZFC5_9BURK</name>
<dbReference type="SUPFAM" id="SSF160719">
    <property type="entry name" value="gpW/gp25-like"/>
    <property type="match status" value="1"/>
</dbReference>
<dbReference type="Pfam" id="PF04965">
    <property type="entry name" value="GPW_gp25"/>
    <property type="match status" value="1"/>
</dbReference>
<dbReference type="PANTHER" id="PTHR38595">
    <property type="entry name" value="CYTOPLASMIC PROTEIN-RELATED"/>
    <property type="match status" value="1"/>
</dbReference>
<protein>
    <submittedName>
        <fullName evidence="3">Type VI secretion system baseplate subunit TssE</fullName>
    </submittedName>
</protein>
<dbReference type="PANTHER" id="PTHR38595:SF1">
    <property type="entry name" value="TYPE VI SECRETION SYSTEM COMPONENT TSSE1"/>
    <property type="match status" value="1"/>
</dbReference>
<dbReference type="EMBL" id="JTDB02000004">
    <property type="protein sequence ID" value="NLP62980.1"/>
    <property type="molecule type" value="Genomic_DNA"/>
</dbReference>
<dbReference type="RefSeq" id="WP_052148292.1">
    <property type="nucleotide sequence ID" value="NZ_CADFGF010000010.1"/>
</dbReference>
<sequence>MASESAQRDFMRETREGHAVQPRRTARPMLFDRLRDDGRGTGTLLEAVLRDLSWLLNTACALDEHDARRYAEAGRSVLNFGVPAFAGTPLSGIDTQYLENALREAIVCFEPRFQSGSVEVQCVSDPRRASRHNVLTFEIAGRLACVEPPISMLLQTDLDLDSGFALLRPLNRSGDADSTSKRARR</sequence>
<dbReference type="InterPro" id="IPR053176">
    <property type="entry name" value="T6SS_TssE1-like"/>
</dbReference>
<dbReference type="NCBIfam" id="TIGR03357">
    <property type="entry name" value="VI_zyme"/>
    <property type="match status" value="1"/>
</dbReference>
<dbReference type="InterPro" id="IPR017737">
    <property type="entry name" value="TssE1-like"/>
</dbReference>
<comment type="caution">
    <text evidence="3">The sequence shown here is derived from an EMBL/GenBank/DDBJ whole genome shotgun (WGS) entry which is preliminary data.</text>
</comment>
<proteinExistence type="predicted"/>
<gene>
    <name evidence="3" type="primary">tssE</name>
    <name evidence="3" type="ORF">NH14_017755</name>
</gene>
<evidence type="ECO:0000256" key="1">
    <source>
        <dbReference type="SAM" id="MobiDB-lite"/>
    </source>
</evidence>
<evidence type="ECO:0000259" key="2">
    <source>
        <dbReference type="Pfam" id="PF04965"/>
    </source>
</evidence>
<feature type="domain" description="IraD/Gp25-like" evidence="2">
    <location>
        <begin position="44"/>
        <end position="144"/>
    </location>
</feature>
<organism evidence="3 4">
    <name type="scientific">Paraburkholderia sacchari</name>
    <dbReference type="NCBI Taxonomy" id="159450"/>
    <lineage>
        <taxon>Bacteria</taxon>
        <taxon>Pseudomonadati</taxon>
        <taxon>Pseudomonadota</taxon>
        <taxon>Betaproteobacteria</taxon>
        <taxon>Burkholderiales</taxon>
        <taxon>Burkholderiaceae</taxon>
        <taxon>Paraburkholderia</taxon>
    </lineage>
</organism>
<dbReference type="AlphaFoldDB" id="A0A8T6ZFC5"/>
<feature type="region of interest" description="Disordered" evidence="1">
    <location>
        <begin position="1"/>
        <end position="22"/>
    </location>
</feature>